<reference evidence="1 2" key="1">
    <citation type="journal article" date="2015" name="Genome Biol. Evol.">
        <title>Comparative Genomics of a Bacterivorous Green Alga Reveals Evolutionary Causalities and Consequences of Phago-Mixotrophic Mode of Nutrition.</title>
        <authorList>
            <person name="Burns J.A."/>
            <person name="Paasch A."/>
            <person name="Narechania A."/>
            <person name="Kim E."/>
        </authorList>
    </citation>
    <scope>NUCLEOTIDE SEQUENCE [LARGE SCALE GENOMIC DNA]</scope>
    <source>
        <strain evidence="1 2">PLY_AMNH</strain>
    </source>
</reference>
<gene>
    <name evidence="1" type="ORF">CYMTET_23147</name>
</gene>
<dbReference type="Proteomes" id="UP001190700">
    <property type="component" value="Unassembled WGS sequence"/>
</dbReference>
<dbReference type="EMBL" id="LGRX02011880">
    <property type="protein sequence ID" value="KAK3268344.1"/>
    <property type="molecule type" value="Genomic_DNA"/>
</dbReference>
<comment type="caution">
    <text evidence="1">The sequence shown here is derived from an EMBL/GenBank/DDBJ whole genome shotgun (WGS) entry which is preliminary data.</text>
</comment>
<dbReference type="AlphaFoldDB" id="A0AAE0FYR8"/>
<evidence type="ECO:0000313" key="1">
    <source>
        <dbReference type="EMBL" id="KAK3268344.1"/>
    </source>
</evidence>
<sequence>MLSLESEVHGDRAERLGRVTWELQEQSAEAASVRTSTCTLVSVLAPSDGEGAGIGGGEGGGAVEKVGTEGVRVGGWGMVGTGEGMVAMDKAVAMEGMVGVRGAVERAMEGVAVVVMEAAADMGEEMVGAGAPGGEMVAVVRRVVAAVDGGGIGGGGHGDGGDGGGGGMGVALRWGWKAAAEMEEVGLEAGLEAGARGLKAAAAAMGAVAEEVEKEGEGSAAVE</sequence>
<proteinExistence type="predicted"/>
<protein>
    <submittedName>
        <fullName evidence="1">Uncharacterized protein</fullName>
    </submittedName>
</protein>
<keyword evidence="2" id="KW-1185">Reference proteome</keyword>
<organism evidence="1 2">
    <name type="scientific">Cymbomonas tetramitiformis</name>
    <dbReference type="NCBI Taxonomy" id="36881"/>
    <lineage>
        <taxon>Eukaryota</taxon>
        <taxon>Viridiplantae</taxon>
        <taxon>Chlorophyta</taxon>
        <taxon>Pyramimonadophyceae</taxon>
        <taxon>Pyramimonadales</taxon>
        <taxon>Pyramimonadaceae</taxon>
        <taxon>Cymbomonas</taxon>
    </lineage>
</organism>
<name>A0AAE0FYR8_9CHLO</name>
<evidence type="ECO:0000313" key="2">
    <source>
        <dbReference type="Proteomes" id="UP001190700"/>
    </source>
</evidence>
<accession>A0AAE0FYR8</accession>